<evidence type="ECO:0000313" key="2">
    <source>
        <dbReference type="EMBL" id="CAB4323068.1"/>
    </source>
</evidence>
<dbReference type="AlphaFoldDB" id="A0A6J5YHI9"/>
<proteinExistence type="predicted"/>
<gene>
    <name evidence="2" type="ORF">UFOPK1392_00812</name>
</gene>
<reference evidence="2" key="1">
    <citation type="submission" date="2020-05" db="EMBL/GenBank/DDBJ databases">
        <authorList>
            <person name="Chiriac C."/>
            <person name="Salcher M."/>
            <person name="Ghai R."/>
            <person name="Kavagutti S V."/>
        </authorList>
    </citation>
    <scope>NUCLEOTIDE SEQUENCE</scope>
</reference>
<feature type="compositionally biased region" description="Polar residues" evidence="1">
    <location>
        <begin position="180"/>
        <end position="189"/>
    </location>
</feature>
<feature type="region of interest" description="Disordered" evidence="1">
    <location>
        <begin position="159"/>
        <end position="193"/>
    </location>
</feature>
<organism evidence="2">
    <name type="scientific">freshwater metagenome</name>
    <dbReference type="NCBI Taxonomy" id="449393"/>
    <lineage>
        <taxon>unclassified sequences</taxon>
        <taxon>metagenomes</taxon>
        <taxon>ecological metagenomes</taxon>
    </lineage>
</organism>
<accession>A0A6J5YHI9</accession>
<dbReference type="EMBL" id="CAEMXZ010000025">
    <property type="protein sequence ID" value="CAB4323068.1"/>
    <property type="molecule type" value="Genomic_DNA"/>
</dbReference>
<evidence type="ECO:0000256" key="1">
    <source>
        <dbReference type="SAM" id="MobiDB-lite"/>
    </source>
</evidence>
<sequence>MSGLQSASIVHRATLAQCFEMSDSRIGSSDDPGAGDVSSPTKVEVLAMECDLGVETSQRFEEVGPNQSDRALHVEHVTHRIELLLVEITALHIRGRLSVPIGTHAHRKQSGWVGPFNDLGADDAGVRSIGLLDKYADDTRFESDIVVTQQEERCALNRDEGLVGGGGEPRIGIEPPQMRCGQNSGNSIPESRRIGTGCIDEEHRDVRIILGIDAGEGLLEPPSGVMGDHHDHDGRSYLFIDGLISTSVGDAGGLGANGFGGRFFSSHDGHRG</sequence>
<name>A0A6J5YHI9_9ZZZZ</name>
<protein>
    <submittedName>
        <fullName evidence="2">Unannotated protein</fullName>
    </submittedName>
</protein>